<keyword evidence="2" id="KW-0614">Plasmid</keyword>
<dbReference type="EMBL" id="CP058532">
    <property type="protein sequence ID" value="QLG30011.1"/>
    <property type="molecule type" value="Genomic_DNA"/>
</dbReference>
<feature type="domain" description="DUF6908" evidence="1">
    <location>
        <begin position="3"/>
        <end position="111"/>
    </location>
</feature>
<dbReference type="AlphaFoldDB" id="A0A7D5GKR8"/>
<evidence type="ECO:0000313" key="3">
    <source>
        <dbReference type="Proteomes" id="UP000509750"/>
    </source>
</evidence>
<geneLocation type="plasmid" evidence="2 3">
    <name>unnamed3</name>
</geneLocation>
<dbReference type="Proteomes" id="UP000509750">
    <property type="component" value="Plasmid unnamed3"/>
</dbReference>
<dbReference type="Pfam" id="PF21849">
    <property type="entry name" value="DUF6908"/>
    <property type="match status" value="1"/>
</dbReference>
<proteinExistence type="predicted"/>
<dbReference type="RefSeq" id="WP_179171585.1">
    <property type="nucleotide sequence ID" value="NZ_CP058532.1"/>
</dbReference>
<gene>
    <name evidence="2" type="ORF">HUG10_20610</name>
</gene>
<protein>
    <recommendedName>
        <fullName evidence="1">DUF6908 domain-containing protein</fullName>
    </recommendedName>
</protein>
<keyword evidence="3" id="KW-1185">Reference proteome</keyword>
<dbReference type="OrthoDB" id="242695at2157"/>
<dbReference type="GeneID" id="56031289"/>
<name>A0A7D5GKR8_9EURY</name>
<dbReference type="InterPro" id="IPR054203">
    <property type="entry name" value="DUF6908"/>
</dbReference>
<sequence>MKAVKEILQAHGYDSADEMEIGDRVTVDGGALMDLTVEKIGEDRLSVAHYFTQLGDLMSDPEIVFDLADGVWRPIRYTQHPHVHEYNTDGLPSVGDFAEQWSENLRSQGFVERAQEKTDE</sequence>
<evidence type="ECO:0000313" key="2">
    <source>
        <dbReference type="EMBL" id="QLG30011.1"/>
    </source>
</evidence>
<evidence type="ECO:0000259" key="1">
    <source>
        <dbReference type="Pfam" id="PF21849"/>
    </source>
</evidence>
<reference evidence="2 3" key="1">
    <citation type="submission" date="2020-07" db="EMBL/GenBank/DDBJ databases">
        <title>Gai3-2, isolated from salt lake.</title>
        <authorList>
            <person name="Cui H."/>
            <person name="Shi X."/>
        </authorList>
    </citation>
    <scope>NUCLEOTIDE SEQUENCE [LARGE SCALE GENOMIC DNA]</scope>
    <source>
        <strain evidence="2 3">Gai3-2</strain>
        <plasmid evidence="2 3">unnamed3</plasmid>
    </source>
</reference>
<accession>A0A7D5GKR8</accession>
<organism evidence="2 3">
    <name type="scientific">Halorarum halophilum</name>
    <dbReference type="NCBI Taxonomy" id="2743090"/>
    <lineage>
        <taxon>Archaea</taxon>
        <taxon>Methanobacteriati</taxon>
        <taxon>Methanobacteriota</taxon>
        <taxon>Stenosarchaea group</taxon>
        <taxon>Halobacteria</taxon>
        <taxon>Halobacteriales</taxon>
        <taxon>Haloferacaceae</taxon>
        <taxon>Halorarum</taxon>
    </lineage>
</organism>
<dbReference type="KEGG" id="halg:HUG10_20610"/>